<reference evidence="2 3" key="1">
    <citation type="journal article" date="2021" name="BMC Biol.">
        <title>Horizontally acquired antibacterial genes associated with adaptive radiation of ladybird beetles.</title>
        <authorList>
            <person name="Li H.S."/>
            <person name="Tang X.F."/>
            <person name="Huang Y.H."/>
            <person name="Xu Z.Y."/>
            <person name="Chen M.L."/>
            <person name="Du X.Y."/>
            <person name="Qiu B.Y."/>
            <person name="Chen P.T."/>
            <person name="Zhang W."/>
            <person name="Slipinski A."/>
            <person name="Escalona H.E."/>
            <person name="Waterhouse R.M."/>
            <person name="Zwick A."/>
            <person name="Pang H."/>
        </authorList>
    </citation>
    <scope>NUCLEOTIDE SEQUENCE [LARGE SCALE GENOMIC DNA]</scope>
    <source>
        <strain evidence="2">SYSU2018</strain>
    </source>
</reference>
<feature type="compositionally biased region" description="Basic and acidic residues" evidence="1">
    <location>
        <begin position="10"/>
        <end position="31"/>
    </location>
</feature>
<feature type="region of interest" description="Disordered" evidence="1">
    <location>
        <begin position="105"/>
        <end position="127"/>
    </location>
</feature>
<sequence length="127" mass="14847">MNLRKSGGVKAKEKRDRQRSGGPEKDEEKLPQDNIDLDNPDTLTKMNTSLKNQLEELAEKTDRRNCTPERYKKSMQTIIEKMEAENNMLGEKLTLKMKEKKQEIKEEVQHPALHKIEGRICSPRERD</sequence>
<keyword evidence="3" id="KW-1185">Reference proteome</keyword>
<evidence type="ECO:0000256" key="1">
    <source>
        <dbReference type="SAM" id="MobiDB-lite"/>
    </source>
</evidence>
<proteinExistence type="predicted"/>
<comment type="caution">
    <text evidence="2">The sequence shown here is derived from an EMBL/GenBank/DDBJ whole genome shotgun (WGS) entry which is preliminary data.</text>
</comment>
<dbReference type="AlphaFoldDB" id="A0ABD2N2W2"/>
<organism evidence="2 3">
    <name type="scientific">Cryptolaemus montrouzieri</name>
    <dbReference type="NCBI Taxonomy" id="559131"/>
    <lineage>
        <taxon>Eukaryota</taxon>
        <taxon>Metazoa</taxon>
        <taxon>Ecdysozoa</taxon>
        <taxon>Arthropoda</taxon>
        <taxon>Hexapoda</taxon>
        <taxon>Insecta</taxon>
        <taxon>Pterygota</taxon>
        <taxon>Neoptera</taxon>
        <taxon>Endopterygota</taxon>
        <taxon>Coleoptera</taxon>
        <taxon>Polyphaga</taxon>
        <taxon>Cucujiformia</taxon>
        <taxon>Coccinelloidea</taxon>
        <taxon>Coccinellidae</taxon>
        <taxon>Scymninae</taxon>
        <taxon>Scymnini</taxon>
        <taxon>Cryptolaemus</taxon>
    </lineage>
</organism>
<dbReference type="EMBL" id="JABFTP020000062">
    <property type="protein sequence ID" value="KAL3272994.1"/>
    <property type="molecule type" value="Genomic_DNA"/>
</dbReference>
<dbReference type="Proteomes" id="UP001516400">
    <property type="component" value="Unassembled WGS sequence"/>
</dbReference>
<accession>A0ABD2N2W2</accession>
<protein>
    <submittedName>
        <fullName evidence="2">Uncharacterized protein</fullName>
    </submittedName>
</protein>
<name>A0ABD2N2W2_9CUCU</name>
<evidence type="ECO:0000313" key="3">
    <source>
        <dbReference type="Proteomes" id="UP001516400"/>
    </source>
</evidence>
<gene>
    <name evidence="2" type="ORF">HHI36_014451</name>
</gene>
<evidence type="ECO:0000313" key="2">
    <source>
        <dbReference type="EMBL" id="KAL3272994.1"/>
    </source>
</evidence>
<feature type="region of interest" description="Disordered" evidence="1">
    <location>
        <begin position="1"/>
        <end position="41"/>
    </location>
</feature>